<evidence type="ECO:0000259" key="7">
    <source>
        <dbReference type="PROSITE" id="PS50110"/>
    </source>
</evidence>
<dbReference type="CDD" id="cd17574">
    <property type="entry name" value="REC_OmpR"/>
    <property type="match status" value="1"/>
</dbReference>
<feature type="domain" description="Response regulatory" evidence="7">
    <location>
        <begin position="2"/>
        <end position="121"/>
    </location>
</feature>
<dbReference type="RefSeq" id="WP_092370584.1">
    <property type="nucleotide sequence ID" value="NZ_BMGV01000012.1"/>
</dbReference>
<dbReference type="PROSITE" id="PS50110">
    <property type="entry name" value="RESPONSE_REGULATORY"/>
    <property type="match status" value="1"/>
</dbReference>
<dbReference type="GO" id="GO:0005829">
    <property type="term" value="C:cytosol"/>
    <property type="evidence" value="ECO:0007669"/>
    <property type="project" value="TreeGrafter"/>
</dbReference>
<accession>A0A1H7DT76</accession>
<evidence type="ECO:0000256" key="4">
    <source>
        <dbReference type="ARBA" id="ARBA00023125"/>
    </source>
</evidence>
<keyword evidence="5" id="KW-0804">Transcription</keyword>
<dbReference type="GO" id="GO:0000156">
    <property type="term" value="F:phosphorelay response regulator activity"/>
    <property type="evidence" value="ECO:0007669"/>
    <property type="project" value="TreeGrafter"/>
</dbReference>
<keyword evidence="4" id="KW-0238">DNA-binding</keyword>
<dbReference type="OrthoDB" id="7326651at2"/>
<feature type="modified residue" description="4-aspartylphosphate" evidence="6">
    <location>
        <position position="54"/>
    </location>
</feature>
<proteinExistence type="predicted"/>
<name>A0A1H7DT76_9RHOB</name>
<dbReference type="STRING" id="1227549.SAMN05444007_1133"/>
<evidence type="ECO:0000256" key="5">
    <source>
        <dbReference type="ARBA" id="ARBA00023163"/>
    </source>
</evidence>
<gene>
    <name evidence="8" type="ORF">SAMN05444007_1133</name>
</gene>
<keyword evidence="9" id="KW-1185">Reference proteome</keyword>
<dbReference type="GO" id="GO:0006355">
    <property type="term" value="P:regulation of DNA-templated transcription"/>
    <property type="evidence" value="ECO:0007669"/>
    <property type="project" value="TreeGrafter"/>
</dbReference>
<reference evidence="8 9" key="1">
    <citation type="submission" date="2016-10" db="EMBL/GenBank/DDBJ databases">
        <authorList>
            <person name="de Groot N.N."/>
        </authorList>
    </citation>
    <scope>NUCLEOTIDE SEQUENCE [LARGE SCALE GENOMIC DNA]</scope>
    <source>
        <strain evidence="8 9">DSM 29340</strain>
    </source>
</reference>
<evidence type="ECO:0000256" key="3">
    <source>
        <dbReference type="ARBA" id="ARBA00023015"/>
    </source>
</evidence>
<dbReference type="SMART" id="SM00448">
    <property type="entry name" value="REC"/>
    <property type="match status" value="1"/>
</dbReference>
<dbReference type="GO" id="GO:0032993">
    <property type="term" value="C:protein-DNA complex"/>
    <property type="evidence" value="ECO:0007669"/>
    <property type="project" value="TreeGrafter"/>
</dbReference>
<dbReference type="InterPro" id="IPR001789">
    <property type="entry name" value="Sig_transdc_resp-reg_receiver"/>
</dbReference>
<keyword evidence="1 6" id="KW-0597">Phosphoprotein</keyword>
<dbReference type="GO" id="GO:0000976">
    <property type="term" value="F:transcription cis-regulatory region binding"/>
    <property type="evidence" value="ECO:0007669"/>
    <property type="project" value="TreeGrafter"/>
</dbReference>
<dbReference type="AlphaFoldDB" id="A0A1H7DT76"/>
<evidence type="ECO:0000256" key="6">
    <source>
        <dbReference type="PROSITE-ProRule" id="PRU00169"/>
    </source>
</evidence>
<evidence type="ECO:0000313" key="9">
    <source>
        <dbReference type="Proteomes" id="UP000199379"/>
    </source>
</evidence>
<dbReference type="PANTHER" id="PTHR48111:SF1">
    <property type="entry name" value="TWO-COMPONENT RESPONSE REGULATOR ORR33"/>
    <property type="match status" value="1"/>
</dbReference>
<dbReference type="InterPro" id="IPR039420">
    <property type="entry name" value="WalR-like"/>
</dbReference>
<keyword evidence="3" id="KW-0805">Transcription regulation</keyword>
<dbReference type="EMBL" id="FNYD01000013">
    <property type="protein sequence ID" value="SEK04057.1"/>
    <property type="molecule type" value="Genomic_DNA"/>
</dbReference>
<evidence type="ECO:0000256" key="2">
    <source>
        <dbReference type="ARBA" id="ARBA00023012"/>
    </source>
</evidence>
<protein>
    <submittedName>
        <fullName evidence="8">Response regulator receiver domain-containing protein</fullName>
    </submittedName>
</protein>
<organism evidence="8 9">
    <name type="scientific">Cribrihabitans marinus</name>
    <dbReference type="NCBI Taxonomy" id="1227549"/>
    <lineage>
        <taxon>Bacteria</taxon>
        <taxon>Pseudomonadati</taxon>
        <taxon>Pseudomonadota</taxon>
        <taxon>Alphaproteobacteria</taxon>
        <taxon>Rhodobacterales</taxon>
        <taxon>Paracoccaceae</taxon>
        <taxon>Cribrihabitans</taxon>
    </lineage>
</organism>
<keyword evidence="2" id="KW-0902">Two-component regulatory system</keyword>
<evidence type="ECO:0000313" key="8">
    <source>
        <dbReference type="EMBL" id="SEK04057.1"/>
    </source>
</evidence>
<sequence>MRLLAVDDDASILELLKHILSAFGYDDVTTARSGPDALAIIAQAERPFDCLLLDVQMPEMNGITLCEEIRTLPDYQFTPIIMLTAMVQKHYIDEAFEVGASDYVTKPFDFEDLKQRLSDAHRMAAERRASIEAVTGMDETACLATDFPSLVSNGPVPAKGMAGFFGLPEFENYAFQISTTHPLTSSVVAVKAENLDKTLGAGDLDGARQFVSSVGTALLDSSQAMCRFVSYWGNGVFVLTREAGKALDANALADELKQRSAAARGASNGAVRAVGFRVGEEVALNAGTKLEAIYLIEKTVESVEEPAAEPLAV</sequence>
<dbReference type="Pfam" id="PF00072">
    <property type="entry name" value="Response_reg"/>
    <property type="match status" value="1"/>
</dbReference>
<dbReference type="PANTHER" id="PTHR48111">
    <property type="entry name" value="REGULATOR OF RPOS"/>
    <property type="match status" value="1"/>
</dbReference>
<dbReference type="Proteomes" id="UP000199379">
    <property type="component" value="Unassembled WGS sequence"/>
</dbReference>
<dbReference type="SUPFAM" id="SSF52172">
    <property type="entry name" value="CheY-like"/>
    <property type="match status" value="1"/>
</dbReference>
<dbReference type="InterPro" id="IPR011006">
    <property type="entry name" value="CheY-like_superfamily"/>
</dbReference>
<evidence type="ECO:0000256" key="1">
    <source>
        <dbReference type="ARBA" id="ARBA00022553"/>
    </source>
</evidence>
<dbReference type="Gene3D" id="3.40.50.2300">
    <property type="match status" value="1"/>
</dbReference>